<dbReference type="EMBL" id="CP070249">
    <property type="protein sequence ID" value="QRV44994.1"/>
    <property type="molecule type" value="Genomic_DNA"/>
</dbReference>
<dbReference type="AlphaFoldDB" id="A0ABD7CVN6"/>
<feature type="region of interest" description="Disordered" evidence="1">
    <location>
        <begin position="1"/>
        <end position="47"/>
    </location>
</feature>
<sequence>MKERAAMPDVPDRAAVPTRDPRAEPPGGFAAKDPAGSSAGAPDCLGRALADARSPRVPALSPYVPERPFPWSGPGLPLSAGGRRQTDAAAAFGGPRGRAAAGARTDSGPGSVVTGFATVGAAPIRHDAPLDLARLLRLSLAAPAGTSGRLRPVPSAGALHPVRAHLLVGPGCSLPPGRYAYDPHTHRAHPRGPAPDGVPVGALAVLTVAASRTVAHYGHRAWPLLLLDAGHAAAALAQAGPPTADVLVCLDADGALLSAAAGLPRAPARHSEWQAAELEPPLAAVWFTPSGGPVRTIDPLSAWATRGRASAPVRVPGPPIAQPRELSRTQRLLSLLAQAPARPAGTWHPASRPEGVTGKTLTTRRSAPPDDLRRPPERELLASVLTTARTASPAGPDWTVVTGGAAPALYTASPGRPGLLLHAHGDARPTLAHWAARQTWIGTTGAVLLAHGCPDDASPAEVRISHLAAGYAIGLAQTHATALGLRSRPIGSWQQADLGAALGEAPGRDWIVHGLALGAPPAKTTTPPATRTATPLTPRTATAPAAPTAAPRATRPTPHSTDPPAPGTTARTTPPGEEERP</sequence>
<dbReference type="SUPFAM" id="SSF55469">
    <property type="entry name" value="FMN-dependent nitroreductase-like"/>
    <property type="match status" value="1"/>
</dbReference>
<name>A0ABD7CVN6_9ACTN</name>
<protein>
    <submittedName>
        <fullName evidence="2">Nitroreductase</fullName>
    </submittedName>
</protein>
<accession>A0ABD7CVN6</accession>
<dbReference type="EMBL" id="CP070245">
    <property type="protein sequence ID" value="QRV32813.1"/>
    <property type="molecule type" value="Genomic_DNA"/>
</dbReference>
<feature type="region of interest" description="Disordered" evidence="1">
    <location>
        <begin position="518"/>
        <end position="581"/>
    </location>
</feature>
<feature type="region of interest" description="Disordered" evidence="1">
    <location>
        <begin position="341"/>
        <end position="375"/>
    </location>
</feature>
<feature type="compositionally biased region" description="Low complexity" evidence="1">
    <location>
        <begin position="519"/>
        <end position="558"/>
    </location>
</feature>
<evidence type="ECO:0000313" key="4">
    <source>
        <dbReference type="Proteomes" id="UP000598054"/>
    </source>
</evidence>
<evidence type="ECO:0000313" key="3">
    <source>
        <dbReference type="EMBL" id="QRV44994.1"/>
    </source>
</evidence>
<dbReference type="Gene3D" id="3.40.109.10">
    <property type="entry name" value="NADH Oxidase"/>
    <property type="match status" value="2"/>
</dbReference>
<gene>
    <name evidence="3" type="ORF">I6J41_32645</name>
    <name evidence="2" type="ORF">I6J42_01375</name>
</gene>
<evidence type="ECO:0000313" key="2">
    <source>
        <dbReference type="EMBL" id="QRV32813.1"/>
    </source>
</evidence>
<proteinExistence type="predicted"/>
<keyword evidence="4" id="KW-1185">Reference proteome</keyword>
<dbReference type="InterPro" id="IPR000415">
    <property type="entry name" value="Nitroreductase-like"/>
</dbReference>
<dbReference type="Proteomes" id="UP000623926">
    <property type="component" value="Chromosome"/>
</dbReference>
<feature type="compositionally biased region" description="Basic and acidic residues" evidence="1">
    <location>
        <begin position="1"/>
        <end position="12"/>
    </location>
</feature>
<evidence type="ECO:0000313" key="5">
    <source>
        <dbReference type="Proteomes" id="UP000623926"/>
    </source>
</evidence>
<reference evidence="4 5" key="1">
    <citation type="submission" date="2021-02" db="EMBL/GenBank/DDBJ databases">
        <title>FDA dAtabase for Regulatory Grade micrObial Sequences (FDA-ARGOS): Supporting development and validation of Infectious Disease Dx tests.</title>
        <authorList>
            <person name="Sproer C."/>
            <person name="Gronow S."/>
            <person name="Severitt S."/>
            <person name="Schroder I."/>
            <person name="Tallon L."/>
            <person name="Sadzewicz L."/>
            <person name="Zhao X."/>
            <person name="Boylan J."/>
            <person name="Ott S."/>
            <person name="Bowen H."/>
            <person name="Vavikolanu K."/>
            <person name="Mehta A."/>
            <person name="Aluvathingal J."/>
            <person name="Nadendla S."/>
            <person name="Lowell S."/>
            <person name="Myers T."/>
            <person name="Yan Y."/>
            <person name="Sichtig H."/>
        </authorList>
    </citation>
    <scope>NUCLEOTIDE SEQUENCE [LARGE SCALE GENOMIC DNA]</scope>
    <source>
        <strain evidence="3 4">FDAARGOS_1211</strain>
        <strain evidence="2 5">FDAARGOS_1212</strain>
    </source>
</reference>
<dbReference type="Proteomes" id="UP000598054">
    <property type="component" value="Chromosome"/>
</dbReference>
<organism evidence="2 5">
    <name type="scientific">Streptomyces californicus</name>
    <dbReference type="NCBI Taxonomy" id="67351"/>
    <lineage>
        <taxon>Bacteria</taxon>
        <taxon>Bacillati</taxon>
        <taxon>Actinomycetota</taxon>
        <taxon>Actinomycetes</taxon>
        <taxon>Kitasatosporales</taxon>
        <taxon>Streptomycetaceae</taxon>
        <taxon>Streptomyces</taxon>
    </lineage>
</organism>
<evidence type="ECO:0000256" key="1">
    <source>
        <dbReference type="SAM" id="MobiDB-lite"/>
    </source>
</evidence>